<name>A0ABS6AKM6_9RHOB</name>
<reference evidence="1" key="1">
    <citation type="submission" date="2021-06" db="EMBL/GenBank/DDBJ databases">
        <title>Paracoccus bacterium XHP0099 sp. nov., isolated from the surface waters of the Yellow Sea.</title>
        <authorList>
            <person name="Xue H."/>
            <person name="Zhang D."/>
        </authorList>
    </citation>
    <scope>NUCLEOTIDE SEQUENCE</scope>
    <source>
        <strain evidence="1">XHP0099</strain>
    </source>
</reference>
<proteinExistence type="predicted"/>
<accession>A0ABS6AKM6</accession>
<evidence type="ECO:0000313" key="2">
    <source>
        <dbReference type="Proteomes" id="UP001166191"/>
    </source>
</evidence>
<comment type="caution">
    <text evidence="1">The sequence shown here is derived from an EMBL/GenBank/DDBJ whole genome shotgun (WGS) entry which is preliminary data.</text>
</comment>
<gene>
    <name evidence="1" type="ORF">KNW02_11155</name>
</gene>
<sequence>MIIIEDGARLMPGFVGFMASGGHLHSDLTQLCYRKARVWLWGGSEAAPGVRLRPLAASTGLASGYALSWRGAGHLLEAAARADRQPPAEGNRALAADWPCDVTRLGALVSRPQLVEPPEWLADAAPAAKPQPQTDEADWRGLVAATVPVSATDRLRGFARNSFSRELSPGF</sequence>
<keyword evidence="2" id="KW-1185">Reference proteome</keyword>
<dbReference type="Proteomes" id="UP001166191">
    <property type="component" value="Unassembled WGS sequence"/>
</dbReference>
<dbReference type="RefSeq" id="WP_216033346.1">
    <property type="nucleotide sequence ID" value="NZ_JAHKNG010000017.1"/>
</dbReference>
<dbReference type="EMBL" id="JAHKNG010000017">
    <property type="protein sequence ID" value="MBU3030672.1"/>
    <property type="molecule type" value="Genomic_DNA"/>
</dbReference>
<organism evidence="1 2">
    <name type="scientific">Paracoccus marinaquae</name>
    <dbReference type="NCBI Taxonomy" id="2841926"/>
    <lineage>
        <taxon>Bacteria</taxon>
        <taxon>Pseudomonadati</taxon>
        <taxon>Pseudomonadota</taxon>
        <taxon>Alphaproteobacteria</taxon>
        <taxon>Rhodobacterales</taxon>
        <taxon>Paracoccaceae</taxon>
        <taxon>Paracoccus</taxon>
    </lineage>
</organism>
<protein>
    <submittedName>
        <fullName evidence="1">Uncharacterized protein</fullName>
    </submittedName>
</protein>
<evidence type="ECO:0000313" key="1">
    <source>
        <dbReference type="EMBL" id="MBU3030672.1"/>
    </source>
</evidence>